<evidence type="ECO:0000313" key="2">
    <source>
        <dbReference type="EMBL" id="CDQ25515.1"/>
    </source>
</evidence>
<keyword evidence="1" id="KW-0812">Transmembrane</keyword>
<dbReference type="EMBL" id="CCDI010000006">
    <property type="protein sequence ID" value="CDQ25515.1"/>
    <property type="molecule type" value="Genomic_DNA"/>
</dbReference>
<evidence type="ECO:0000256" key="1">
    <source>
        <dbReference type="SAM" id="Phobius"/>
    </source>
</evidence>
<name>A0A024P989_9BACI</name>
<keyword evidence="1" id="KW-0472">Membrane</keyword>
<evidence type="ECO:0000313" key="3">
    <source>
        <dbReference type="Proteomes" id="UP000028868"/>
    </source>
</evidence>
<comment type="caution">
    <text evidence="2">The sequence shown here is derived from an EMBL/GenBank/DDBJ whole genome shotgun (WGS) entry which is preliminary data.</text>
</comment>
<protein>
    <submittedName>
        <fullName evidence="2">Uncharacterized protein</fullName>
    </submittedName>
</protein>
<keyword evidence="1" id="KW-1133">Transmembrane helix</keyword>
<keyword evidence="3" id="KW-1185">Reference proteome</keyword>
<dbReference type="OrthoDB" id="2966571at2"/>
<gene>
    <name evidence="2" type="ORF">BN983_03862</name>
</gene>
<reference evidence="2 3" key="2">
    <citation type="submission" date="2014-05" db="EMBL/GenBank/DDBJ databases">
        <title>Draft genome sequence of Halobacillus karajensis HK-03.</title>
        <authorList>
            <person name="Khelaifia S."/>
            <person name="Croce O."/>
            <person name="Lagier J.C."/>
            <person name="Raoult D."/>
        </authorList>
    </citation>
    <scope>NUCLEOTIDE SEQUENCE [LARGE SCALE GENOMIC DNA]</scope>
    <source>
        <strain evidence="2 3">HD-03</strain>
    </source>
</reference>
<accession>A0A024P989</accession>
<dbReference type="Proteomes" id="UP000028868">
    <property type="component" value="Unassembled WGS sequence"/>
</dbReference>
<reference evidence="3" key="1">
    <citation type="submission" date="2014-03" db="EMBL/GenBank/DDBJ databases">
        <authorList>
            <person name="Urmite Genomes U."/>
        </authorList>
    </citation>
    <scope>NUCLEOTIDE SEQUENCE [LARGE SCALE GENOMIC DNA]</scope>
    <source>
        <strain evidence="3">HD-03</strain>
    </source>
</reference>
<proteinExistence type="predicted"/>
<dbReference type="AlphaFoldDB" id="A0A024P989"/>
<sequence>MKKGANKSKWILIAASLIIFAVGTYFFTDSSEDKLVMNKDSKPMRKAKPVDLEDFPVQWNEVKTYEEINQYYEEHIMGLELAREEGLTVFPQESTSIPDKEGRMQINEVWHSGNTIHLLYSIDLSALTKDETNDDHSNYPVQYPSVEGVRIENQEGNNKQSYQNHSKELHPRETVVFENRLYSFIQLPPITEDWGENIQAGKVKDYDEEFLTSFLIRIHNQTVETDSMIVRYVHDLEGHTLNTFTKEKVYTDDNITIGPMEMKTGVASSQVKMRIDAGEKEVGPSLQALLKTENGDRHPVSLFLNQTNEDNVYESWFPPVGDVSGEVEMELSSIYLQGDHPYSFKIDMTQFERNRNISKNMDKKIAEFYDTDIILEGIDLHNRNQMNLRLRYDPHKENQPQKLVGSQIAPLDTLPDKRKKYVEVISNEGQSIDGEIWGHDESGLINFQTHSFSNAEELTITVKKMTFSKELDHTFTLHQPH</sequence>
<feature type="transmembrane region" description="Helical" evidence="1">
    <location>
        <begin position="10"/>
        <end position="28"/>
    </location>
</feature>
<dbReference type="RefSeq" id="WP_035511299.1">
    <property type="nucleotide sequence ID" value="NZ_CCDH010000006.1"/>
</dbReference>
<organism evidence="2 3">
    <name type="scientific">Halobacillus karajensis</name>
    <dbReference type="NCBI Taxonomy" id="195088"/>
    <lineage>
        <taxon>Bacteria</taxon>
        <taxon>Bacillati</taxon>
        <taxon>Bacillota</taxon>
        <taxon>Bacilli</taxon>
        <taxon>Bacillales</taxon>
        <taxon>Bacillaceae</taxon>
        <taxon>Halobacillus</taxon>
    </lineage>
</organism>